<dbReference type="EMBL" id="CP144913">
    <property type="protein sequence ID" value="WXB77485.1"/>
    <property type="molecule type" value="Genomic_DNA"/>
</dbReference>
<gene>
    <name evidence="10" type="primary">cbiN</name>
    <name evidence="11" type="ORF">V1351_05300</name>
</gene>
<evidence type="ECO:0000256" key="2">
    <source>
        <dbReference type="ARBA" id="ARBA00022448"/>
    </source>
</evidence>
<accession>A0ABZ2MK68</accession>
<keyword evidence="7 10" id="KW-0406">Ion transport</keyword>
<evidence type="ECO:0000256" key="5">
    <source>
        <dbReference type="ARBA" id="ARBA00022692"/>
    </source>
</evidence>
<dbReference type="InterPro" id="IPR003705">
    <property type="entry name" value="CbiN"/>
</dbReference>
<evidence type="ECO:0000256" key="9">
    <source>
        <dbReference type="ARBA" id="ARBA00023285"/>
    </source>
</evidence>
<evidence type="ECO:0000256" key="7">
    <source>
        <dbReference type="ARBA" id="ARBA00023065"/>
    </source>
</evidence>
<proteinExistence type="inferred from homology"/>
<comment type="subunit">
    <text evidence="10">Forms an energy-coupling factor (ECF) transporter complex composed of an ATP-binding protein (A component, CbiO), a transmembrane protein (T component, CbiQ) and 2 possible substrate-capture proteins (S components, CbiM and CbiN) of unknown stoichimetry.</text>
</comment>
<dbReference type="PANTHER" id="PTHR38662">
    <property type="entry name" value="COBALT TRANSPORT PROTEIN CBIN"/>
    <property type="match status" value="1"/>
</dbReference>
<evidence type="ECO:0000313" key="11">
    <source>
        <dbReference type="EMBL" id="WXB77485.1"/>
    </source>
</evidence>
<keyword evidence="9 10" id="KW-0170">Cobalt</keyword>
<keyword evidence="1 10" id="KW-0171">Cobalt transport</keyword>
<keyword evidence="5 10" id="KW-0812">Transmembrane</keyword>
<comment type="pathway">
    <text evidence="10">Cofactor biosynthesis; adenosylcobalamin biosynthesis.</text>
</comment>
<dbReference type="HAMAP" id="MF_00330">
    <property type="entry name" value="CbiN"/>
    <property type="match status" value="1"/>
</dbReference>
<reference evidence="11 12" key="1">
    <citation type="submission" date="2024-02" db="EMBL/GenBank/DDBJ databases">
        <title>Janibacter sp. nov., isolated from gut of marine sandworm.</title>
        <authorList>
            <person name="Kim B."/>
            <person name="Jun M.O."/>
            <person name="Shin N.-R."/>
        </authorList>
    </citation>
    <scope>NUCLEOTIDE SEQUENCE [LARGE SCALE GENOMIC DNA]</scope>
    <source>
        <strain evidence="11 12">A1S7</strain>
    </source>
</reference>
<dbReference type="NCBIfam" id="NF002780">
    <property type="entry name" value="PRK02898.1"/>
    <property type="match status" value="1"/>
</dbReference>
<dbReference type="Pfam" id="PF02553">
    <property type="entry name" value="CbiN"/>
    <property type="match status" value="1"/>
</dbReference>
<feature type="transmembrane region" description="Helical" evidence="10">
    <location>
        <begin position="75"/>
        <end position="94"/>
    </location>
</feature>
<protein>
    <recommendedName>
        <fullName evidence="10">Cobalt transport protein CbiN</fullName>
    </recommendedName>
    <alternativeName>
        <fullName evidence="10">Energy-coupling factor transporter probable substrate-capture protein CbiN</fullName>
        <shortName evidence="10">ECF transporter S component CbiN</shortName>
    </alternativeName>
</protein>
<dbReference type="PANTHER" id="PTHR38662:SF1">
    <property type="entry name" value="COBALT TRANSPORT PROTEIN CBIN"/>
    <property type="match status" value="1"/>
</dbReference>
<evidence type="ECO:0000256" key="8">
    <source>
        <dbReference type="ARBA" id="ARBA00023136"/>
    </source>
</evidence>
<keyword evidence="8 10" id="KW-0472">Membrane</keyword>
<keyword evidence="4 10" id="KW-0169">Cobalamin biosynthesis</keyword>
<comment type="similarity">
    <text evidence="10">Belongs to the CbiN family.</text>
</comment>
<comment type="function">
    <text evidence="10">Part of the energy-coupling factor (ECF) transporter complex CbiMNOQ involved in cobalt import.</text>
</comment>
<dbReference type="Proteomes" id="UP001382727">
    <property type="component" value="Chromosome"/>
</dbReference>
<comment type="subcellular location">
    <subcellularLocation>
        <location evidence="10">Cell membrane</location>
        <topology evidence="10">Multi-pass membrane protein</topology>
    </subcellularLocation>
</comment>
<evidence type="ECO:0000256" key="1">
    <source>
        <dbReference type="ARBA" id="ARBA00022426"/>
    </source>
</evidence>
<keyword evidence="12" id="KW-1185">Reference proteome</keyword>
<name>A0ABZ2MK68_9MICO</name>
<dbReference type="RefSeq" id="WP_338751425.1">
    <property type="nucleotide sequence ID" value="NZ_CP144913.1"/>
</dbReference>
<sequence>MRESTLTFGRRGVAIVLAAVVVLMAVALLLGGRAAAGEEEAFGGSDAAATTQLEEAGHEPWFEPLMPPAGGEIESGLFALQAGLGGVALGYVFGRLRGRPARAPRTAEASG</sequence>
<keyword evidence="6 10" id="KW-1133">Transmembrane helix</keyword>
<keyword evidence="2 10" id="KW-0813">Transport</keyword>
<evidence type="ECO:0000256" key="3">
    <source>
        <dbReference type="ARBA" id="ARBA00022475"/>
    </source>
</evidence>
<evidence type="ECO:0000256" key="10">
    <source>
        <dbReference type="HAMAP-Rule" id="MF_00330"/>
    </source>
</evidence>
<evidence type="ECO:0000256" key="4">
    <source>
        <dbReference type="ARBA" id="ARBA00022573"/>
    </source>
</evidence>
<evidence type="ECO:0000256" key="6">
    <source>
        <dbReference type="ARBA" id="ARBA00022989"/>
    </source>
</evidence>
<organism evidence="11 12">
    <name type="scientific">Janibacter alittae</name>
    <dbReference type="NCBI Taxonomy" id="3115209"/>
    <lineage>
        <taxon>Bacteria</taxon>
        <taxon>Bacillati</taxon>
        <taxon>Actinomycetota</taxon>
        <taxon>Actinomycetes</taxon>
        <taxon>Micrococcales</taxon>
        <taxon>Intrasporangiaceae</taxon>
        <taxon>Janibacter</taxon>
    </lineage>
</organism>
<keyword evidence="3 10" id="KW-1003">Cell membrane</keyword>
<feature type="transmembrane region" description="Helical" evidence="10">
    <location>
        <begin position="12"/>
        <end position="30"/>
    </location>
</feature>
<evidence type="ECO:0000313" key="12">
    <source>
        <dbReference type="Proteomes" id="UP001382727"/>
    </source>
</evidence>